<accession>A0AA45C6X5</accession>
<dbReference type="PANTHER" id="PTHR18964">
    <property type="entry name" value="ROK (REPRESSOR, ORF, KINASE) FAMILY"/>
    <property type="match status" value="1"/>
</dbReference>
<dbReference type="EMBL" id="QGGI01000007">
    <property type="protein sequence ID" value="PWJ95058.1"/>
    <property type="molecule type" value="Genomic_DNA"/>
</dbReference>
<dbReference type="SUPFAM" id="SSF53067">
    <property type="entry name" value="Actin-like ATPase domain"/>
    <property type="match status" value="1"/>
</dbReference>
<dbReference type="AlphaFoldDB" id="A0AA45C6X5"/>
<keyword evidence="2" id="KW-1185">Reference proteome</keyword>
<name>A0AA45C6X5_9BACT</name>
<dbReference type="RefSeq" id="WP_109604599.1">
    <property type="nucleotide sequence ID" value="NZ_JAMHJO010000002.1"/>
</dbReference>
<dbReference type="Gene3D" id="3.30.420.40">
    <property type="match status" value="2"/>
</dbReference>
<dbReference type="SUPFAM" id="SSF46785">
    <property type="entry name" value="Winged helix' DNA-binding domain"/>
    <property type="match status" value="1"/>
</dbReference>
<dbReference type="InterPro" id="IPR000600">
    <property type="entry name" value="ROK"/>
</dbReference>
<organism evidence="1 2">
    <name type="scientific">Oceanotoga teriensis</name>
    <dbReference type="NCBI Taxonomy" id="515440"/>
    <lineage>
        <taxon>Bacteria</taxon>
        <taxon>Thermotogati</taxon>
        <taxon>Thermotogota</taxon>
        <taxon>Thermotogae</taxon>
        <taxon>Petrotogales</taxon>
        <taxon>Petrotogaceae</taxon>
        <taxon>Oceanotoga</taxon>
    </lineage>
</organism>
<protein>
    <submittedName>
        <fullName evidence="1">NBD/HSP70 family sugar kinase</fullName>
    </submittedName>
</protein>
<gene>
    <name evidence="1" type="ORF">C7380_10713</name>
</gene>
<dbReference type="InterPro" id="IPR043129">
    <property type="entry name" value="ATPase_NBD"/>
</dbReference>
<comment type="caution">
    <text evidence="1">The sequence shown here is derived from an EMBL/GenBank/DDBJ whole genome shotgun (WGS) entry which is preliminary data.</text>
</comment>
<keyword evidence="1" id="KW-0418">Kinase</keyword>
<dbReference type="CDD" id="cd23763">
    <property type="entry name" value="ASKHA_ATPase_ROK"/>
    <property type="match status" value="1"/>
</dbReference>
<dbReference type="InterPro" id="IPR036390">
    <property type="entry name" value="WH_DNA-bd_sf"/>
</dbReference>
<evidence type="ECO:0000313" key="1">
    <source>
        <dbReference type="EMBL" id="PWJ95058.1"/>
    </source>
</evidence>
<dbReference type="Proteomes" id="UP000245921">
    <property type="component" value="Unassembled WGS sequence"/>
</dbReference>
<dbReference type="Gene3D" id="1.10.10.10">
    <property type="entry name" value="Winged helix-like DNA-binding domain superfamily/Winged helix DNA-binding domain"/>
    <property type="match status" value="1"/>
</dbReference>
<sequence length="373" mass="42724">MFNLNETQHNILRQIWMKDSFTRQEISKELKINRSTVSRNIEGFLDESIIITDGEISAGQNGGRKTQKLTLNNDRFYVLGISIIKRRIFSILIDLKGNIVKKGELRKSSVGQSLIQDLKDEIKSYEKYFNKLLGISISLPGVIDSNSGLIKLSTNLELHKVNLKKTMEDEFGIYTFIENDANSGAASYLLYLKLQIQNLLYFMFFFPENILTLKGMGAGIVINKKLYKGSFYSAGEIKFKQNLPEYKNKSISIEDIKNYETVESSLKEDIELFISNLADKISEYSLFMNPDKIVLGGDILLIPGKIKNIFINKLYENMEKNHEESFILLDNNKVDTIAIGSAISFMNEFMNDYDFAKKILKKMKKGHLNKVSF</sequence>
<reference evidence="1 2" key="1">
    <citation type="submission" date="2018-05" db="EMBL/GenBank/DDBJ databases">
        <title>Genomic Encyclopedia of Type Strains, Phase IV (KMG-IV): sequencing the most valuable type-strain genomes for metagenomic binning, comparative biology and taxonomic classification.</title>
        <authorList>
            <person name="Goeker M."/>
        </authorList>
    </citation>
    <scope>NUCLEOTIDE SEQUENCE [LARGE SCALE GENOMIC DNA]</scope>
    <source>
        <strain evidence="1 2">DSM 24906</strain>
    </source>
</reference>
<evidence type="ECO:0000313" key="2">
    <source>
        <dbReference type="Proteomes" id="UP000245921"/>
    </source>
</evidence>
<proteinExistence type="predicted"/>
<dbReference type="PANTHER" id="PTHR18964:SF110">
    <property type="entry name" value="TRANSCRIPTIONAL REGULATOR, XYLR-RELATED"/>
    <property type="match status" value="1"/>
</dbReference>
<dbReference type="InterPro" id="IPR036388">
    <property type="entry name" value="WH-like_DNA-bd_sf"/>
</dbReference>
<dbReference type="GO" id="GO:0016301">
    <property type="term" value="F:kinase activity"/>
    <property type="evidence" value="ECO:0007669"/>
    <property type="project" value="UniProtKB-KW"/>
</dbReference>
<dbReference type="Pfam" id="PF00480">
    <property type="entry name" value="ROK"/>
    <property type="match status" value="1"/>
</dbReference>
<keyword evidence="1" id="KW-0808">Transferase</keyword>